<feature type="compositionally biased region" description="Polar residues" evidence="1">
    <location>
        <begin position="39"/>
        <end position="51"/>
    </location>
</feature>
<feature type="region of interest" description="Disordered" evidence="1">
    <location>
        <begin position="286"/>
        <end position="326"/>
    </location>
</feature>
<accession>A0A0M9F092</accession>
<gene>
    <name evidence="2" type="ORF">FLAG1_03578</name>
</gene>
<evidence type="ECO:0000256" key="1">
    <source>
        <dbReference type="SAM" id="MobiDB-lite"/>
    </source>
</evidence>
<proteinExistence type="predicted"/>
<reference evidence="2 3" key="1">
    <citation type="submission" date="2015-04" db="EMBL/GenBank/DDBJ databases">
        <title>The draft genome sequence of Fusarium langsethiae, a T-2/HT-2 mycotoxin producer.</title>
        <authorList>
            <person name="Lysoe E."/>
            <person name="Divon H.H."/>
            <person name="Terzi V."/>
            <person name="Orru L."/>
            <person name="Lamontanara A."/>
            <person name="Kolseth A.-K."/>
            <person name="Frandsen R.J."/>
            <person name="Nielsen K."/>
            <person name="Thrane U."/>
        </authorList>
    </citation>
    <scope>NUCLEOTIDE SEQUENCE [LARGE SCALE GENOMIC DNA]</scope>
    <source>
        <strain evidence="2 3">Fl201059</strain>
    </source>
</reference>
<dbReference type="EMBL" id="JXCE01000041">
    <property type="protein sequence ID" value="KPA43498.1"/>
    <property type="molecule type" value="Genomic_DNA"/>
</dbReference>
<feature type="compositionally biased region" description="Low complexity" evidence="1">
    <location>
        <begin position="24"/>
        <end position="38"/>
    </location>
</feature>
<feature type="region of interest" description="Disordered" evidence="1">
    <location>
        <begin position="1"/>
        <end position="91"/>
    </location>
</feature>
<sequence length="908" mass="101917">MDFPDEWQNYPANGGPDPVPGAWSSGLSDILGQSSSSSVYQTTQIQPQFAPSQHGIPQYQDPILPRPSQDENQGSEAVNQDNNSDGDADWYGDQIRDYVSLGPAPLSGSTGSAFNKARHVYSSHVPKLMADEEIEQSRSFERYRLHSIRFELSHGDVLVFIDYPDYHKEAIAHTDCNGLIYKSQQFRVHSKKLLETKSSAFEEMLNPTYQFRIQRRRKMVNKMPEGIKYLLDLTPPSEGDELVFQMTELSLTPALIKWWKSAIENDTDMSLVSGHDDVCMCNRQPMSAESDEFGEDKSSTSPGNTRNSDRADARLHRRNRSQEKPLPGVKVETTLQMKARGENEFFPTPPYRHTPDYCPVRHRNGIIRLLMLIEGKGVILDSAARMWTLVKLGNIFDCGALLRDRVTQWMLHGSNTTFVEVAPEEALQIAFSLKIPQVAESAFRILVNELALKLAGEAEPHQNYNHTTVFGRRLGSLPDELSNLVQHAAQALIDRVSGIDKMMRNPCLYDFWDIDEWNGMRVIEQLLTRENTELASEALAALRILMDNLVNEVAQAWETKVSIPPANKYLTHQSIDQDRLTYVEPQDFETTTIIMSKFNSTQMLLCALPYNDVGVDLDARRWYSSHSRQPRHMHKTYGDLVREATIALRAFLASNPSLRNDQLWTRTLELKDQAYPISEEASLFDRLIVSLYHLEVEVKDRLRPVTLSWVRRNFEPSLNITRHLLLTLTDNELKYLPLWCGGCDDGTGGVFEDPIPSTDMGPKGPGPGFHTGQTIPSAPASISGSMIEDMDALRVWGSTTGASINVHDSISTVYRSNQVIAEDKSIASESFTAGGSEYADARFALPAGHQEMDEAINMLVETMDEPTDSESKSATEGRSAVGSISDDDDDIYMWDGDSDSEGSTRTLS</sequence>
<dbReference type="OrthoDB" id="5371510at2759"/>
<name>A0A0M9F092_FUSLA</name>
<feature type="compositionally biased region" description="Polar residues" evidence="1">
    <location>
        <begin position="70"/>
        <end position="83"/>
    </location>
</feature>
<comment type="caution">
    <text evidence="2">The sequence shown here is derived from an EMBL/GenBank/DDBJ whole genome shotgun (WGS) entry which is preliminary data.</text>
</comment>
<keyword evidence="3" id="KW-1185">Reference proteome</keyword>
<evidence type="ECO:0000313" key="3">
    <source>
        <dbReference type="Proteomes" id="UP000037904"/>
    </source>
</evidence>
<dbReference type="Proteomes" id="UP000037904">
    <property type="component" value="Unassembled WGS sequence"/>
</dbReference>
<organism evidence="2 3">
    <name type="scientific">Fusarium langsethiae</name>
    <dbReference type="NCBI Taxonomy" id="179993"/>
    <lineage>
        <taxon>Eukaryota</taxon>
        <taxon>Fungi</taxon>
        <taxon>Dikarya</taxon>
        <taxon>Ascomycota</taxon>
        <taxon>Pezizomycotina</taxon>
        <taxon>Sordariomycetes</taxon>
        <taxon>Hypocreomycetidae</taxon>
        <taxon>Hypocreales</taxon>
        <taxon>Nectriaceae</taxon>
        <taxon>Fusarium</taxon>
    </lineage>
</organism>
<dbReference type="AlphaFoldDB" id="A0A0M9F092"/>
<feature type="compositionally biased region" description="Acidic residues" evidence="1">
    <location>
        <begin position="885"/>
        <end position="900"/>
    </location>
</feature>
<evidence type="ECO:0000313" key="2">
    <source>
        <dbReference type="EMBL" id="KPA43498.1"/>
    </source>
</evidence>
<feature type="region of interest" description="Disordered" evidence="1">
    <location>
        <begin position="862"/>
        <end position="908"/>
    </location>
</feature>
<protein>
    <submittedName>
        <fullName evidence="2">Uncharacterized protein</fullName>
    </submittedName>
</protein>